<gene>
    <name evidence="2" type="ORF">WMO64_04480</name>
</gene>
<dbReference type="EMBL" id="JBBMFK010000005">
    <property type="protein sequence ID" value="MEQ2442718.1"/>
    <property type="molecule type" value="Genomic_DNA"/>
</dbReference>
<dbReference type="Proteomes" id="UP001464378">
    <property type="component" value="Unassembled WGS sequence"/>
</dbReference>
<evidence type="ECO:0000313" key="3">
    <source>
        <dbReference type="Proteomes" id="UP001464378"/>
    </source>
</evidence>
<evidence type="ECO:0000256" key="1">
    <source>
        <dbReference type="SAM" id="SignalP"/>
    </source>
</evidence>
<dbReference type="RefSeq" id="WP_294521915.1">
    <property type="nucleotide sequence ID" value="NZ_JBBMFK010000005.1"/>
</dbReference>
<feature type="signal peptide" evidence="1">
    <location>
        <begin position="1"/>
        <end position="23"/>
    </location>
</feature>
<keyword evidence="1" id="KW-0732">Signal</keyword>
<accession>A0ABV1E5Y8</accession>
<keyword evidence="3" id="KW-1185">Reference proteome</keyword>
<dbReference type="SUPFAM" id="SSF50475">
    <property type="entry name" value="FMN-binding split barrel"/>
    <property type="match status" value="1"/>
</dbReference>
<dbReference type="InterPro" id="IPR012349">
    <property type="entry name" value="Split_barrel_FMN-bd"/>
</dbReference>
<reference evidence="2 3" key="1">
    <citation type="submission" date="2024-03" db="EMBL/GenBank/DDBJ databases">
        <title>Human intestinal bacterial collection.</title>
        <authorList>
            <person name="Pauvert C."/>
            <person name="Hitch T.C.A."/>
            <person name="Clavel T."/>
        </authorList>
    </citation>
    <scope>NUCLEOTIDE SEQUENCE [LARGE SCALE GENOMIC DNA]</scope>
    <source>
        <strain evidence="2 3">CLA-AP-H29</strain>
    </source>
</reference>
<evidence type="ECO:0000313" key="2">
    <source>
        <dbReference type="EMBL" id="MEQ2442718.1"/>
    </source>
</evidence>
<name>A0ABV1E5Y8_9FIRM</name>
<comment type="caution">
    <text evidence="2">The sequence shown here is derived from an EMBL/GenBank/DDBJ whole genome shotgun (WGS) entry which is preliminary data.</text>
</comment>
<feature type="chain" id="PRO_5045728209" evidence="1">
    <location>
        <begin position="24"/>
        <end position="177"/>
    </location>
</feature>
<protein>
    <submittedName>
        <fullName evidence="2">Pyridoxamine 5'-phosphate oxidase family protein</fullName>
    </submittedName>
</protein>
<dbReference type="PROSITE" id="PS51257">
    <property type="entry name" value="PROKAR_LIPOPROTEIN"/>
    <property type="match status" value="1"/>
</dbReference>
<sequence length="177" mass="18349">MKKNALVLAALAGVMALSLTACSQPDAGESSPAPTDGNADAVTTASVTTGLYGNMSQQELLDAIAAYSGVSVVSTVNADGTPNIAIFTPGAAGDDSHIVFGFADNATKTNLLRDKVAKMVFDIPNTAAETKEERHQGAVVKLELEEDQDVLADLMANNDRITENSVVCRIVEVLPVG</sequence>
<organism evidence="2 3">
    <name type="scientific">Pseudoflavonifractor intestinihominis</name>
    <dbReference type="NCBI Taxonomy" id="3133171"/>
    <lineage>
        <taxon>Bacteria</taxon>
        <taxon>Bacillati</taxon>
        <taxon>Bacillota</taxon>
        <taxon>Clostridia</taxon>
        <taxon>Eubacteriales</taxon>
        <taxon>Oscillospiraceae</taxon>
        <taxon>Pseudoflavonifractor</taxon>
    </lineage>
</organism>
<dbReference type="Gene3D" id="2.30.110.10">
    <property type="entry name" value="Electron Transport, Fmn-binding Protein, Chain A"/>
    <property type="match status" value="1"/>
</dbReference>
<proteinExistence type="predicted"/>